<protein>
    <submittedName>
        <fullName evidence="2">Zinc-finger domain-containing protein</fullName>
    </submittedName>
</protein>
<dbReference type="Pfam" id="PF10276">
    <property type="entry name" value="zf-CHCC"/>
    <property type="match status" value="1"/>
</dbReference>
<keyword evidence="2" id="KW-0479">Metal-binding</keyword>
<accession>A0A6G7VCG6</accession>
<organism evidence="2 3">
    <name type="scientific">Caldichromatium japonicum</name>
    <dbReference type="NCBI Taxonomy" id="2699430"/>
    <lineage>
        <taxon>Bacteria</taxon>
        <taxon>Pseudomonadati</taxon>
        <taxon>Pseudomonadota</taxon>
        <taxon>Gammaproteobacteria</taxon>
        <taxon>Chromatiales</taxon>
        <taxon>Chromatiaceae</taxon>
        <taxon>Caldichromatium</taxon>
    </lineage>
</organism>
<dbReference type="GO" id="GO:0008270">
    <property type="term" value="F:zinc ion binding"/>
    <property type="evidence" value="ECO:0007669"/>
    <property type="project" value="UniProtKB-KW"/>
</dbReference>
<dbReference type="RefSeq" id="WP_166270535.1">
    <property type="nucleotide sequence ID" value="NZ_CP048029.1"/>
</dbReference>
<dbReference type="Gene3D" id="2.60.260.40">
    <property type="entry name" value="q5lls5 like domains"/>
    <property type="match status" value="1"/>
</dbReference>
<keyword evidence="3" id="KW-1185">Reference proteome</keyword>
<reference evidence="3" key="1">
    <citation type="submission" date="2020-01" db="EMBL/GenBank/DDBJ databases">
        <title>Caldichromatium gen. nov., sp. nov., a thermophilic purple sulfur bacterium member of the family Chromatiaceae isolated from Nakabusa hot spring, Japan.</title>
        <authorList>
            <person name="Saini M.K."/>
            <person name="Hanada S."/>
            <person name="Tank M."/>
        </authorList>
    </citation>
    <scope>NUCLEOTIDE SEQUENCE [LARGE SCALE GENOMIC DNA]</scope>
    <source>
        <strain evidence="3">No.7</strain>
    </source>
</reference>
<dbReference type="Proteomes" id="UP000502699">
    <property type="component" value="Chromosome"/>
</dbReference>
<feature type="domain" description="Zinc finger CHCC-type" evidence="1">
    <location>
        <begin position="36"/>
        <end position="72"/>
    </location>
</feature>
<keyword evidence="2" id="KW-0863">Zinc-finger</keyword>
<dbReference type="InterPro" id="IPR019401">
    <property type="entry name" value="Znf_CHCC"/>
</dbReference>
<name>A0A6G7VCG6_9GAMM</name>
<proteinExistence type="predicted"/>
<sequence length="76" mass="8693">MHSLLAELRSQLTAKPAQTAPEAEVIAVRRADLPLCCPRSHETLWNMHPRVYLPIEDDPKHEVVCPYCGARYRLID</sequence>
<keyword evidence="2" id="KW-0862">Zinc</keyword>
<dbReference type="AlphaFoldDB" id="A0A6G7VCG6"/>
<dbReference type="EMBL" id="CP048029">
    <property type="protein sequence ID" value="QIK37773.1"/>
    <property type="molecule type" value="Genomic_DNA"/>
</dbReference>
<dbReference type="KEGG" id="cjap:GWK36_07005"/>
<evidence type="ECO:0000313" key="3">
    <source>
        <dbReference type="Proteomes" id="UP000502699"/>
    </source>
</evidence>
<evidence type="ECO:0000313" key="2">
    <source>
        <dbReference type="EMBL" id="QIK37773.1"/>
    </source>
</evidence>
<gene>
    <name evidence="2" type="ORF">GWK36_07005</name>
</gene>
<evidence type="ECO:0000259" key="1">
    <source>
        <dbReference type="Pfam" id="PF10276"/>
    </source>
</evidence>